<reference evidence="2" key="1">
    <citation type="journal article" date="2019" name="Int. J. Syst. Evol. Microbiol.">
        <title>The Global Catalogue of Microorganisms (GCM) 10K type strain sequencing project: providing services to taxonomists for standard genome sequencing and annotation.</title>
        <authorList>
            <consortium name="The Broad Institute Genomics Platform"/>
            <consortium name="The Broad Institute Genome Sequencing Center for Infectious Disease"/>
            <person name="Wu L."/>
            <person name="Ma J."/>
        </authorList>
    </citation>
    <scope>NUCLEOTIDE SEQUENCE [LARGE SCALE GENOMIC DNA]</scope>
    <source>
        <strain evidence="2">JCM 31037</strain>
    </source>
</reference>
<keyword evidence="2" id="KW-1185">Reference proteome</keyword>
<evidence type="ECO:0000313" key="2">
    <source>
        <dbReference type="Proteomes" id="UP001597260"/>
    </source>
</evidence>
<dbReference type="Proteomes" id="UP001597260">
    <property type="component" value="Unassembled WGS sequence"/>
</dbReference>
<comment type="caution">
    <text evidence="1">The sequence shown here is derived from an EMBL/GenBank/DDBJ whole genome shotgun (WGS) entry which is preliminary data.</text>
</comment>
<protein>
    <submittedName>
        <fullName evidence="1">Uncharacterized protein</fullName>
    </submittedName>
</protein>
<organism evidence="1 2">
    <name type="scientific">Micromonospora sonneratiae</name>
    <dbReference type="NCBI Taxonomy" id="1184706"/>
    <lineage>
        <taxon>Bacteria</taxon>
        <taxon>Bacillati</taxon>
        <taxon>Actinomycetota</taxon>
        <taxon>Actinomycetes</taxon>
        <taxon>Micromonosporales</taxon>
        <taxon>Micromonosporaceae</taxon>
        <taxon>Micromonospora</taxon>
    </lineage>
</organism>
<proteinExistence type="predicted"/>
<name>A0ABW3YMF5_9ACTN</name>
<dbReference type="EMBL" id="JBHTMP010000095">
    <property type="protein sequence ID" value="MFD1325803.1"/>
    <property type="molecule type" value="Genomic_DNA"/>
</dbReference>
<sequence>MAETTEAAATQEVADAAWAVWQGVAELRRLAVAVPADRSGSRVAVLNQAAATVRRAAEVVERVRQRTEEVGSPPPEGDPTVAAALAQWQVGVGCLDLLAAWLLRRVAATTAYAKGLSGVNLGPLRRPWTVGLRQQADHTPDWRYAGVVAAGRLVVPARRHRGPAGGPRRYDHRLTLLGHDQLLAGYADRLSAAFVLAVRRRFPPYDTTGVRRFVAGMTDRYDPPGTGIDMVAAEELILATIGDAEVLDAELIQVEPVGGGPAHLAALQTLTLVEVLAVELLDREALASLFVEVAGVGAGPGAGR</sequence>
<evidence type="ECO:0000313" key="1">
    <source>
        <dbReference type="EMBL" id="MFD1325803.1"/>
    </source>
</evidence>
<gene>
    <name evidence="1" type="ORF">ACFQ4H_32460</name>
</gene>
<dbReference type="RefSeq" id="WP_377578670.1">
    <property type="nucleotide sequence ID" value="NZ_JBHTMP010000095.1"/>
</dbReference>
<accession>A0ABW3YMF5</accession>